<sequence length="70" mass="7627">MSFQALNVSSTNFKSGKATFVGGSLIDHLYSMEGNVARTTWIRFRHVLAFICTSARLGLDFGNSSATMCC</sequence>
<name>A0AAV9BT04_ACOGR</name>
<evidence type="ECO:0000313" key="1">
    <source>
        <dbReference type="EMBL" id="KAK1279855.1"/>
    </source>
</evidence>
<proteinExistence type="predicted"/>
<protein>
    <submittedName>
        <fullName evidence="1">Uncharacterized protein</fullName>
    </submittedName>
</protein>
<evidence type="ECO:0000313" key="2">
    <source>
        <dbReference type="Proteomes" id="UP001179952"/>
    </source>
</evidence>
<accession>A0AAV9BT04</accession>
<organism evidence="1 2">
    <name type="scientific">Acorus gramineus</name>
    <name type="common">Dwarf sweet flag</name>
    <dbReference type="NCBI Taxonomy" id="55184"/>
    <lineage>
        <taxon>Eukaryota</taxon>
        <taxon>Viridiplantae</taxon>
        <taxon>Streptophyta</taxon>
        <taxon>Embryophyta</taxon>
        <taxon>Tracheophyta</taxon>
        <taxon>Spermatophyta</taxon>
        <taxon>Magnoliopsida</taxon>
        <taxon>Liliopsida</taxon>
        <taxon>Acoraceae</taxon>
        <taxon>Acorus</taxon>
    </lineage>
</organism>
<reference evidence="1" key="1">
    <citation type="journal article" date="2023" name="Nat. Commun.">
        <title>Diploid and tetraploid genomes of Acorus and the evolution of monocots.</title>
        <authorList>
            <person name="Ma L."/>
            <person name="Liu K.W."/>
            <person name="Li Z."/>
            <person name="Hsiao Y.Y."/>
            <person name="Qi Y."/>
            <person name="Fu T."/>
            <person name="Tang G.D."/>
            <person name="Zhang D."/>
            <person name="Sun W.H."/>
            <person name="Liu D.K."/>
            <person name="Li Y."/>
            <person name="Chen G.Z."/>
            <person name="Liu X.D."/>
            <person name="Liao X.Y."/>
            <person name="Jiang Y.T."/>
            <person name="Yu X."/>
            <person name="Hao Y."/>
            <person name="Huang J."/>
            <person name="Zhao X.W."/>
            <person name="Ke S."/>
            <person name="Chen Y.Y."/>
            <person name="Wu W.L."/>
            <person name="Hsu J.L."/>
            <person name="Lin Y.F."/>
            <person name="Huang M.D."/>
            <person name="Li C.Y."/>
            <person name="Huang L."/>
            <person name="Wang Z.W."/>
            <person name="Zhao X."/>
            <person name="Zhong W.Y."/>
            <person name="Peng D.H."/>
            <person name="Ahmad S."/>
            <person name="Lan S."/>
            <person name="Zhang J.S."/>
            <person name="Tsai W.C."/>
            <person name="Van de Peer Y."/>
            <person name="Liu Z.J."/>
        </authorList>
    </citation>
    <scope>NUCLEOTIDE SEQUENCE</scope>
    <source>
        <strain evidence="1">SCP</strain>
    </source>
</reference>
<keyword evidence="2" id="KW-1185">Reference proteome</keyword>
<dbReference type="Proteomes" id="UP001179952">
    <property type="component" value="Unassembled WGS sequence"/>
</dbReference>
<reference evidence="1" key="2">
    <citation type="submission" date="2023-06" db="EMBL/GenBank/DDBJ databases">
        <authorList>
            <person name="Ma L."/>
            <person name="Liu K.-W."/>
            <person name="Li Z."/>
            <person name="Hsiao Y.-Y."/>
            <person name="Qi Y."/>
            <person name="Fu T."/>
            <person name="Tang G."/>
            <person name="Zhang D."/>
            <person name="Sun W.-H."/>
            <person name="Liu D.-K."/>
            <person name="Li Y."/>
            <person name="Chen G.-Z."/>
            <person name="Liu X.-D."/>
            <person name="Liao X.-Y."/>
            <person name="Jiang Y.-T."/>
            <person name="Yu X."/>
            <person name="Hao Y."/>
            <person name="Huang J."/>
            <person name="Zhao X.-W."/>
            <person name="Ke S."/>
            <person name="Chen Y.-Y."/>
            <person name="Wu W.-L."/>
            <person name="Hsu J.-L."/>
            <person name="Lin Y.-F."/>
            <person name="Huang M.-D."/>
            <person name="Li C.-Y."/>
            <person name="Huang L."/>
            <person name="Wang Z.-W."/>
            <person name="Zhao X."/>
            <person name="Zhong W.-Y."/>
            <person name="Peng D.-H."/>
            <person name="Ahmad S."/>
            <person name="Lan S."/>
            <person name="Zhang J.-S."/>
            <person name="Tsai W.-C."/>
            <person name="Van De Peer Y."/>
            <person name="Liu Z.-J."/>
        </authorList>
    </citation>
    <scope>NUCLEOTIDE SEQUENCE</scope>
    <source>
        <strain evidence="1">SCP</strain>
        <tissue evidence="1">Leaves</tissue>
    </source>
</reference>
<comment type="caution">
    <text evidence="1">The sequence shown here is derived from an EMBL/GenBank/DDBJ whole genome shotgun (WGS) entry which is preliminary data.</text>
</comment>
<dbReference type="EMBL" id="JAUJYN010000001">
    <property type="protein sequence ID" value="KAK1279855.1"/>
    <property type="molecule type" value="Genomic_DNA"/>
</dbReference>
<dbReference type="AlphaFoldDB" id="A0AAV9BT04"/>
<gene>
    <name evidence="1" type="ORF">QJS04_geneDACA004726</name>
</gene>